<dbReference type="Pfam" id="PF07690">
    <property type="entry name" value="MFS_1"/>
    <property type="match status" value="1"/>
</dbReference>
<dbReference type="PANTHER" id="PTHR23517:SF2">
    <property type="entry name" value="MULTIDRUG RESISTANCE PROTEIN MDTH"/>
    <property type="match status" value="1"/>
</dbReference>
<keyword evidence="6 10" id="KW-0812">Transmembrane</keyword>
<keyword evidence="4" id="KW-0813">Transport</keyword>
<gene>
    <name evidence="12" type="primary">yajR</name>
    <name evidence="12" type="ORF">LMG32289_02036</name>
</gene>
<evidence type="ECO:0000256" key="7">
    <source>
        <dbReference type="ARBA" id="ARBA00022989"/>
    </source>
</evidence>
<comment type="function">
    <text evidence="1">Resistance to tetracycline by an active tetracycline efflux. This is an energy-dependent process that decreases the accumulation of the antibiotic in whole cells. This protein functions as a metal-tetracycline/H(+) antiporter.</text>
</comment>
<sequence>MPSMPSSPQSATASAAGEPGVVPGAADAAPPVRERMTRSELRASLSLASIFALRMLGLFLILPVFAEFARGLPDGHDAQRVGLAMGIYGLMQAFLHIPLGWLSDRVGRKPVMIGGLLLFVAGAIIAACSDTLMGITIGRALQGTGAISAAITACIADLTRERHRTKAMAMVGGSIGLTFALSLVIASPLLEAIGMSGIFWLMAVLGVVAIGVTIFVVPTPPAPHPVQLPFRSVLVNPDLFRLNVGVLALHASQVAMFMVVPTMLSAAGMPLDQHWKVYLPVVLVSFILMLGPMMAAERYGRVRVVLLGSVALMTVVQVLFAAVQGLWPIVGVLLLFFVAFNVLEAMQPSLVSRYAAASRGAALGIYNTTQAMGLFLGGVIGGWLLEHEGRAAVFIGCAVVLLAWLIIAWRMKPPPARGQAEAPAAAS</sequence>
<feature type="transmembrane region" description="Helical" evidence="10">
    <location>
        <begin position="239"/>
        <end position="265"/>
    </location>
</feature>
<evidence type="ECO:0000256" key="2">
    <source>
        <dbReference type="ARBA" id="ARBA00004651"/>
    </source>
</evidence>
<name>A0ABN7YD12_9BURK</name>
<dbReference type="PROSITE" id="PS00216">
    <property type="entry name" value="SUGAR_TRANSPORT_1"/>
    <property type="match status" value="1"/>
</dbReference>
<dbReference type="PANTHER" id="PTHR23517">
    <property type="entry name" value="RESISTANCE PROTEIN MDTM, PUTATIVE-RELATED-RELATED"/>
    <property type="match status" value="1"/>
</dbReference>
<keyword evidence="5" id="KW-1003">Cell membrane</keyword>
<dbReference type="InterPro" id="IPR001958">
    <property type="entry name" value="Tet-R_TetA/multi-R_MdtG-like"/>
</dbReference>
<feature type="transmembrane region" description="Helical" evidence="10">
    <location>
        <begin position="167"/>
        <end position="186"/>
    </location>
</feature>
<feature type="domain" description="Major facilitator superfamily (MFS) profile" evidence="11">
    <location>
        <begin position="43"/>
        <end position="416"/>
    </location>
</feature>
<dbReference type="Proteomes" id="UP000706525">
    <property type="component" value="Unassembled WGS sequence"/>
</dbReference>
<evidence type="ECO:0000256" key="4">
    <source>
        <dbReference type="ARBA" id="ARBA00022448"/>
    </source>
</evidence>
<dbReference type="InterPro" id="IPR011701">
    <property type="entry name" value="MFS"/>
</dbReference>
<dbReference type="RefSeq" id="WP_377741817.1">
    <property type="nucleotide sequence ID" value="NZ_CAJZAG010000003.1"/>
</dbReference>
<feature type="transmembrane region" description="Helical" evidence="10">
    <location>
        <begin position="43"/>
        <end position="66"/>
    </location>
</feature>
<feature type="compositionally biased region" description="Low complexity" evidence="9">
    <location>
        <begin position="1"/>
        <end position="31"/>
    </location>
</feature>
<evidence type="ECO:0000256" key="8">
    <source>
        <dbReference type="ARBA" id="ARBA00023136"/>
    </source>
</evidence>
<evidence type="ECO:0000256" key="1">
    <source>
        <dbReference type="ARBA" id="ARBA00003279"/>
    </source>
</evidence>
<evidence type="ECO:0000259" key="11">
    <source>
        <dbReference type="PROSITE" id="PS50850"/>
    </source>
</evidence>
<organism evidence="12 13">
    <name type="scientific">Cupriavidus pampae</name>
    <dbReference type="NCBI Taxonomy" id="659251"/>
    <lineage>
        <taxon>Bacteria</taxon>
        <taxon>Pseudomonadati</taxon>
        <taxon>Pseudomonadota</taxon>
        <taxon>Betaproteobacteria</taxon>
        <taxon>Burkholderiales</taxon>
        <taxon>Burkholderiaceae</taxon>
        <taxon>Cupriavidus</taxon>
    </lineage>
</organism>
<dbReference type="InterPro" id="IPR005829">
    <property type="entry name" value="Sugar_transporter_CS"/>
</dbReference>
<dbReference type="CDD" id="cd17472">
    <property type="entry name" value="MFS_YajR_like"/>
    <property type="match status" value="1"/>
</dbReference>
<evidence type="ECO:0000256" key="6">
    <source>
        <dbReference type="ARBA" id="ARBA00022692"/>
    </source>
</evidence>
<dbReference type="InterPro" id="IPR050171">
    <property type="entry name" value="MFS_Transporters"/>
</dbReference>
<comment type="caution">
    <text evidence="12">The sequence shown here is derived from an EMBL/GenBank/DDBJ whole genome shotgun (WGS) entry which is preliminary data.</text>
</comment>
<feature type="transmembrane region" description="Helical" evidence="10">
    <location>
        <begin position="111"/>
        <end position="135"/>
    </location>
</feature>
<feature type="transmembrane region" description="Helical" evidence="10">
    <location>
        <begin position="78"/>
        <end position="99"/>
    </location>
</feature>
<evidence type="ECO:0000313" key="13">
    <source>
        <dbReference type="Proteomes" id="UP000706525"/>
    </source>
</evidence>
<accession>A0ABN7YD12</accession>
<keyword evidence="13" id="KW-1185">Reference proteome</keyword>
<reference evidence="12 13" key="1">
    <citation type="submission" date="2021-08" db="EMBL/GenBank/DDBJ databases">
        <authorList>
            <person name="Peeters C."/>
        </authorList>
    </citation>
    <scope>NUCLEOTIDE SEQUENCE [LARGE SCALE GENOMIC DNA]</scope>
    <source>
        <strain evidence="12 13">LMG 32289</strain>
    </source>
</reference>
<dbReference type="InterPro" id="IPR036259">
    <property type="entry name" value="MFS_trans_sf"/>
</dbReference>
<evidence type="ECO:0000256" key="10">
    <source>
        <dbReference type="SAM" id="Phobius"/>
    </source>
</evidence>
<feature type="transmembrane region" description="Helical" evidence="10">
    <location>
        <begin position="198"/>
        <end position="218"/>
    </location>
</feature>
<comment type="similarity">
    <text evidence="3">Belongs to the major facilitator superfamily. TCR/Tet family.</text>
</comment>
<evidence type="ECO:0000313" key="12">
    <source>
        <dbReference type="EMBL" id="CAG9170122.1"/>
    </source>
</evidence>
<dbReference type="SUPFAM" id="SSF103473">
    <property type="entry name" value="MFS general substrate transporter"/>
    <property type="match status" value="1"/>
</dbReference>
<comment type="subcellular location">
    <subcellularLocation>
        <location evidence="2">Cell membrane</location>
        <topology evidence="2">Multi-pass membrane protein</topology>
    </subcellularLocation>
</comment>
<feature type="transmembrane region" description="Helical" evidence="10">
    <location>
        <begin position="277"/>
        <end position="295"/>
    </location>
</feature>
<evidence type="ECO:0000256" key="3">
    <source>
        <dbReference type="ARBA" id="ARBA00007520"/>
    </source>
</evidence>
<feature type="transmembrane region" description="Helical" evidence="10">
    <location>
        <begin position="364"/>
        <end position="385"/>
    </location>
</feature>
<feature type="transmembrane region" description="Helical" evidence="10">
    <location>
        <begin position="326"/>
        <end position="343"/>
    </location>
</feature>
<dbReference type="EMBL" id="CAJZAG010000003">
    <property type="protein sequence ID" value="CAG9170122.1"/>
    <property type="molecule type" value="Genomic_DNA"/>
</dbReference>
<dbReference type="PRINTS" id="PR01035">
    <property type="entry name" value="TCRTETA"/>
</dbReference>
<proteinExistence type="inferred from homology"/>
<evidence type="ECO:0000256" key="5">
    <source>
        <dbReference type="ARBA" id="ARBA00022475"/>
    </source>
</evidence>
<keyword evidence="7 10" id="KW-1133">Transmembrane helix</keyword>
<evidence type="ECO:0000256" key="9">
    <source>
        <dbReference type="SAM" id="MobiDB-lite"/>
    </source>
</evidence>
<feature type="region of interest" description="Disordered" evidence="9">
    <location>
        <begin position="1"/>
        <end position="33"/>
    </location>
</feature>
<feature type="transmembrane region" description="Helical" evidence="10">
    <location>
        <begin position="391"/>
        <end position="409"/>
    </location>
</feature>
<dbReference type="PROSITE" id="PS50850">
    <property type="entry name" value="MFS"/>
    <property type="match status" value="1"/>
</dbReference>
<keyword evidence="8 10" id="KW-0472">Membrane</keyword>
<protein>
    <submittedName>
        <fullName evidence="12">Inner membrane transport protein YajR</fullName>
    </submittedName>
</protein>
<dbReference type="Gene3D" id="1.20.1250.20">
    <property type="entry name" value="MFS general substrate transporter like domains"/>
    <property type="match status" value="1"/>
</dbReference>
<dbReference type="InterPro" id="IPR020846">
    <property type="entry name" value="MFS_dom"/>
</dbReference>